<proteinExistence type="predicted"/>
<evidence type="ECO:0000313" key="2">
    <source>
        <dbReference type="Proteomes" id="UP001221898"/>
    </source>
</evidence>
<dbReference type="AlphaFoldDB" id="A0AAD7WAB7"/>
<name>A0AAD7WAB7_9TELE</name>
<protein>
    <submittedName>
        <fullName evidence="1">Uncharacterized protein</fullName>
    </submittedName>
</protein>
<keyword evidence="2" id="KW-1185">Reference proteome</keyword>
<organism evidence="1 2">
    <name type="scientific">Aldrovandia affinis</name>
    <dbReference type="NCBI Taxonomy" id="143900"/>
    <lineage>
        <taxon>Eukaryota</taxon>
        <taxon>Metazoa</taxon>
        <taxon>Chordata</taxon>
        <taxon>Craniata</taxon>
        <taxon>Vertebrata</taxon>
        <taxon>Euteleostomi</taxon>
        <taxon>Actinopterygii</taxon>
        <taxon>Neopterygii</taxon>
        <taxon>Teleostei</taxon>
        <taxon>Notacanthiformes</taxon>
        <taxon>Halosauridae</taxon>
        <taxon>Aldrovandia</taxon>
    </lineage>
</organism>
<dbReference type="Proteomes" id="UP001221898">
    <property type="component" value="Unassembled WGS sequence"/>
</dbReference>
<accession>A0AAD7WAB7</accession>
<evidence type="ECO:0000313" key="1">
    <source>
        <dbReference type="EMBL" id="KAJ8389265.1"/>
    </source>
</evidence>
<dbReference type="EMBL" id="JAINUG010000184">
    <property type="protein sequence ID" value="KAJ8389265.1"/>
    <property type="molecule type" value="Genomic_DNA"/>
</dbReference>
<gene>
    <name evidence="1" type="ORF">AAFF_G00121300</name>
</gene>
<sequence length="124" mass="13882">MELLLKSCDPRLEFCEAMAQWFRNYEARSRCAGQQKGARNKGRGQVFPKLPLDCSSPHWLLLCLDCAPPSPEAQSWLSRVNIDQSDVKGTGVWQDRVDDHQKVTAAVRSSLACFARHSNPVPGI</sequence>
<comment type="caution">
    <text evidence="1">The sequence shown here is derived from an EMBL/GenBank/DDBJ whole genome shotgun (WGS) entry which is preliminary data.</text>
</comment>
<reference evidence="1" key="1">
    <citation type="journal article" date="2023" name="Science">
        <title>Genome structures resolve the early diversification of teleost fishes.</title>
        <authorList>
            <person name="Parey E."/>
            <person name="Louis A."/>
            <person name="Montfort J."/>
            <person name="Bouchez O."/>
            <person name="Roques C."/>
            <person name="Iampietro C."/>
            <person name="Lluch J."/>
            <person name="Castinel A."/>
            <person name="Donnadieu C."/>
            <person name="Desvignes T."/>
            <person name="Floi Bucao C."/>
            <person name="Jouanno E."/>
            <person name="Wen M."/>
            <person name="Mejri S."/>
            <person name="Dirks R."/>
            <person name="Jansen H."/>
            <person name="Henkel C."/>
            <person name="Chen W.J."/>
            <person name="Zahm M."/>
            <person name="Cabau C."/>
            <person name="Klopp C."/>
            <person name="Thompson A.W."/>
            <person name="Robinson-Rechavi M."/>
            <person name="Braasch I."/>
            <person name="Lecointre G."/>
            <person name="Bobe J."/>
            <person name="Postlethwait J.H."/>
            <person name="Berthelot C."/>
            <person name="Roest Crollius H."/>
            <person name="Guiguen Y."/>
        </authorList>
    </citation>
    <scope>NUCLEOTIDE SEQUENCE</scope>
    <source>
        <strain evidence="1">NC1722</strain>
    </source>
</reference>